<gene>
    <name evidence="2" type="ORF">Fmac_022031</name>
</gene>
<dbReference type="Proteomes" id="UP001603857">
    <property type="component" value="Unassembled WGS sequence"/>
</dbReference>
<keyword evidence="3" id="KW-1185">Reference proteome</keyword>
<protein>
    <submittedName>
        <fullName evidence="2">Uncharacterized protein</fullName>
    </submittedName>
</protein>
<name>A0ABD1LYK0_9FABA</name>
<accession>A0ABD1LYK0</accession>
<evidence type="ECO:0000313" key="3">
    <source>
        <dbReference type="Proteomes" id="UP001603857"/>
    </source>
</evidence>
<proteinExistence type="predicted"/>
<comment type="caution">
    <text evidence="2">The sequence shown here is derived from an EMBL/GenBank/DDBJ whole genome shotgun (WGS) entry which is preliminary data.</text>
</comment>
<evidence type="ECO:0000313" key="2">
    <source>
        <dbReference type="EMBL" id="KAL2328604.1"/>
    </source>
</evidence>
<dbReference type="EMBL" id="JBGMDY010000007">
    <property type="protein sequence ID" value="KAL2328604.1"/>
    <property type="molecule type" value="Genomic_DNA"/>
</dbReference>
<organism evidence="2 3">
    <name type="scientific">Flemingia macrophylla</name>
    <dbReference type="NCBI Taxonomy" id="520843"/>
    <lineage>
        <taxon>Eukaryota</taxon>
        <taxon>Viridiplantae</taxon>
        <taxon>Streptophyta</taxon>
        <taxon>Embryophyta</taxon>
        <taxon>Tracheophyta</taxon>
        <taxon>Spermatophyta</taxon>
        <taxon>Magnoliopsida</taxon>
        <taxon>eudicotyledons</taxon>
        <taxon>Gunneridae</taxon>
        <taxon>Pentapetalae</taxon>
        <taxon>rosids</taxon>
        <taxon>fabids</taxon>
        <taxon>Fabales</taxon>
        <taxon>Fabaceae</taxon>
        <taxon>Papilionoideae</taxon>
        <taxon>50 kb inversion clade</taxon>
        <taxon>NPAAA clade</taxon>
        <taxon>indigoferoid/millettioid clade</taxon>
        <taxon>Phaseoleae</taxon>
        <taxon>Flemingia</taxon>
    </lineage>
</organism>
<reference evidence="2 3" key="1">
    <citation type="submission" date="2024-08" db="EMBL/GenBank/DDBJ databases">
        <title>Insights into the chromosomal genome structure of Flemingia macrophylla.</title>
        <authorList>
            <person name="Ding Y."/>
            <person name="Zhao Y."/>
            <person name="Bi W."/>
            <person name="Wu M."/>
            <person name="Zhao G."/>
            <person name="Gong Y."/>
            <person name="Li W."/>
            <person name="Zhang P."/>
        </authorList>
    </citation>
    <scope>NUCLEOTIDE SEQUENCE [LARGE SCALE GENOMIC DNA]</scope>
    <source>
        <strain evidence="2">DYQJB</strain>
        <tissue evidence="2">Leaf</tissue>
    </source>
</reference>
<dbReference type="AlphaFoldDB" id="A0ABD1LYK0"/>
<feature type="region of interest" description="Disordered" evidence="1">
    <location>
        <begin position="1"/>
        <end position="31"/>
    </location>
</feature>
<evidence type="ECO:0000256" key="1">
    <source>
        <dbReference type="SAM" id="MobiDB-lite"/>
    </source>
</evidence>
<feature type="compositionally biased region" description="Basic residues" evidence="1">
    <location>
        <begin position="17"/>
        <end position="31"/>
    </location>
</feature>
<sequence>MGGRLVDLTHITSEGSRRKKRKNRRFTERKRVHQERVLISEKKKKEKIDILEKKSTSNKSIRFKVFFVLYNSAFFDLREGSRRRKRKNQTRERKRVHQERVFILE</sequence>